<sequence>MESFATAADGTRIWWRAAGRGAPPVVLVDGIACAGFIWRDLYPRLAAHRRVAHWNYRGHGRTERPRDLARTTLGDAVDDLLAVMDAARLPSAVLAGHSVGVQVCLEAHRRAPRRVRGLVLLCGSPGRPLHTWHGRPLLEAVFPLLKQLVVERPAEARWVFEHLVPTPVALELGRWFEVNRHLLPRADLQRYLDDVAGIDPQVFVRMLASAGRHDATPHLPAVDVPTLIVAGERDTWTPLERSRAMHAAIPGSELLVLPDATHTGPLERPELVGERVERFLAEHAAPARRRARRVPSPP</sequence>
<proteinExistence type="predicted"/>
<accession>A0A7I9VPU7</accession>
<evidence type="ECO:0000313" key="3">
    <source>
        <dbReference type="Proteomes" id="UP000503640"/>
    </source>
</evidence>
<comment type="caution">
    <text evidence="2">The sequence shown here is derived from an EMBL/GenBank/DDBJ whole genome shotgun (WGS) entry which is preliminary data.</text>
</comment>
<dbReference type="InterPro" id="IPR050471">
    <property type="entry name" value="AB_hydrolase"/>
</dbReference>
<evidence type="ECO:0000313" key="2">
    <source>
        <dbReference type="EMBL" id="GEJ58434.1"/>
    </source>
</evidence>
<gene>
    <name evidence="2" type="ORF">AMYX_31750</name>
</gene>
<keyword evidence="3" id="KW-1185">Reference proteome</keyword>
<protein>
    <recommendedName>
        <fullName evidence="1">AB hydrolase-1 domain-containing protein</fullName>
    </recommendedName>
</protein>
<dbReference type="InterPro" id="IPR000073">
    <property type="entry name" value="AB_hydrolase_1"/>
</dbReference>
<dbReference type="InterPro" id="IPR029058">
    <property type="entry name" value="AB_hydrolase_fold"/>
</dbReference>
<dbReference type="SUPFAM" id="SSF53474">
    <property type="entry name" value="alpha/beta-Hydrolases"/>
    <property type="match status" value="1"/>
</dbReference>
<dbReference type="AlphaFoldDB" id="A0A7I9VPU7"/>
<reference evidence="3" key="1">
    <citation type="journal article" date="2020" name="Appl. Environ. Microbiol.">
        <title>Diazotrophic Anaeromyxobacter Isolates from Soils.</title>
        <authorList>
            <person name="Masuda Y."/>
            <person name="Yamanaka H."/>
            <person name="Xu Z.X."/>
            <person name="Shiratori Y."/>
            <person name="Aono T."/>
            <person name="Amachi S."/>
            <person name="Senoo K."/>
            <person name="Itoh H."/>
        </authorList>
    </citation>
    <scope>NUCLEOTIDE SEQUENCE [LARGE SCALE GENOMIC DNA]</scope>
    <source>
        <strain evidence="3">R267</strain>
    </source>
</reference>
<evidence type="ECO:0000259" key="1">
    <source>
        <dbReference type="Pfam" id="PF00561"/>
    </source>
</evidence>
<dbReference type="PANTHER" id="PTHR43433:SF1">
    <property type="entry name" value="BLL5160 PROTEIN"/>
    <property type="match status" value="1"/>
</dbReference>
<dbReference type="Proteomes" id="UP000503640">
    <property type="component" value="Unassembled WGS sequence"/>
</dbReference>
<dbReference type="Pfam" id="PF00561">
    <property type="entry name" value="Abhydrolase_1"/>
    <property type="match status" value="1"/>
</dbReference>
<dbReference type="Gene3D" id="3.40.50.1820">
    <property type="entry name" value="alpha/beta hydrolase"/>
    <property type="match status" value="1"/>
</dbReference>
<organism evidence="2 3">
    <name type="scientific">Anaeromyxobacter diazotrophicus</name>
    <dbReference type="NCBI Taxonomy" id="2590199"/>
    <lineage>
        <taxon>Bacteria</taxon>
        <taxon>Pseudomonadati</taxon>
        <taxon>Myxococcota</taxon>
        <taxon>Myxococcia</taxon>
        <taxon>Myxococcales</taxon>
        <taxon>Cystobacterineae</taxon>
        <taxon>Anaeromyxobacteraceae</taxon>
        <taxon>Anaeromyxobacter</taxon>
    </lineage>
</organism>
<dbReference type="PANTHER" id="PTHR43433">
    <property type="entry name" value="HYDROLASE, ALPHA/BETA FOLD FAMILY PROTEIN"/>
    <property type="match status" value="1"/>
</dbReference>
<name>A0A7I9VPU7_9BACT</name>
<feature type="domain" description="AB hydrolase-1" evidence="1">
    <location>
        <begin position="23"/>
        <end position="269"/>
    </location>
</feature>
<dbReference type="EMBL" id="BJTG01000007">
    <property type="protein sequence ID" value="GEJ58434.1"/>
    <property type="molecule type" value="Genomic_DNA"/>
</dbReference>
<dbReference type="RefSeq" id="WP_176066956.1">
    <property type="nucleotide sequence ID" value="NZ_BJTG01000007.1"/>
</dbReference>